<dbReference type="AlphaFoldDB" id="A0A448V2X4"/>
<evidence type="ECO:0000259" key="4">
    <source>
        <dbReference type="Pfam" id="PF13336"/>
    </source>
</evidence>
<keyword evidence="1 2" id="KW-0808">Transferase</keyword>
<comment type="pathway">
    <text evidence="2">Lipid metabolism; butanoate metabolism.</text>
</comment>
<dbReference type="UniPathway" id="UPA00863"/>
<protein>
    <recommendedName>
        <fullName evidence="2">Butyryl-CoA:acetate CoA-transferase</fullName>
        <shortName evidence="2">Butyryl-CoA CoA-transferase</shortName>
        <ecNumber evidence="2">2.8.3.-</ecNumber>
    </recommendedName>
</protein>
<dbReference type="SUPFAM" id="SSF100950">
    <property type="entry name" value="NagB/RpiA/CoA transferase-like"/>
    <property type="match status" value="2"/>
</dbReference>
<evidence type="ECO:0000259" key="3">
    <source>
        <dbReference type="Pfam" id="PF02550"/>
    </source>
</evidence>
<comment type="function">
    <text evidence="2">Coenzyme A-transferase that converts butyryl-CoA to butyrate.</text>
</comment>
<dbReference type="Pfam" id="PF13336">
    <property type="entry name" value="AcetylCoA_hyd_C"/>
    <property type="match status" value="1"/>
</dbReference>
<dbReference type="EMBL" id="LR134523">
    <property type="protein sequence ID" value="VEJ36127.1"/>
    <property type="molecule type" value="Genomic_DNA"/>
</dbReference>
<proteinExistence type="inferred from homology"/>
<dbReference type="HAMAP" id="MF_03228">
    <property type="entry name" value="But_CoA_trans"/>
    <property type="match status" value="1"/>
</dbReference>
<feature type="active site" description="5-glutamyl coenzyme A thioester intermediate" evidence="2">
    <location>
        <position position="244"/>
    </location>
</feature>
<keyword evidence="2" id="KW-0443">Lipid metabolism</keyword>
<name>A0A448V2X4_9FIRM</name>
<sequence>MDYKKLYDQKLITAKEAAAKIKSGDWVEYGWGAGTSTAVDAELAKRMDELEDVKLRGGVTFKAPQVLSADPEGKHFIWNSWHAGGPERKAVNAGPGAFYNPLRYSELPKYYRDEVELDVAIVTTTPMDKHGYFNFGLNASHTMAGIEKAKMVIVEVNEAMPYCPGKCESEVHIDRVDFIVEAGNVPLAEVPKGSYGEVDEKVAEFIVNEIPDGATLQLGIGGMPNAVGALIADSDLKDLGVHSEMYVDAFVDMAKKGKVNGSKKTIDKYRQVYAFAAGSAELYEYLDHNPECMAAPVNYTNGAEVVKEIDNFISINNALNVDLWGQVSSESTGLRHISGAGGQLDFALGAYLSKGGKSFICLSSTFTNKKGETVSRILPNFATGSAITVARPNTHYIVTEYGIFNCKGRTTWERAEGLIELAHPDFRDELIKNAEEMGIWRASNKR</sequence>
<dbReference type="NCBIfam" id="TIGR03948">
    <property type="entry name" value="butyr_acet_CoA"/>
    <property type="match status" value="1"/>
</dbReference>
<dbReference type="GO" id="GO:0006084">
    <property type="term" value="P:acetyl-CoA metabolic process"/>
    <property type="evidence" value="ECO:0007669"/>
    <property type="project" value="UniProtKB-UniRule"/>
</dbReference>
<keyword evidence="2" id="KW-0276">Fatty acid metabolism</keyword>
<dbReference type="GO" id="GO:0006083">
    <property type="term" value="P:acetate metabolic process"/>
    <property type="evidence" value="ECO:0007669"/>
    <property type="project" value="InterPro"/>
</dbReference>
<dbReference type="KEGG" id="piv:NCTC13079_01324"/>
<dbReference type="InterPro" id="IPR003702">
    <property type="entry name" value="ActCoA_hydro_N"/>
</dbReference>
<feature type="binding site" evidence="2">
    <location>
        <begin position="219"/>
        <end position="223"/>
    </location>
    <ligand>
        <name>CoA</name>
        <dbReference type="ChEBI" id="CHEBI:57287"/>
    </ligand>
</feature>
<feature type="binding site" evidence="2">
    <location>
        <position position="342"/>
    </location>
    <ligand>
        <name>CoA</name>
        <dbReference type="ChEBI" id="CHEBI:57287"/>
    </ligand>
</feature>
<dbReference type="InterPro" id="IPR026888">
    <property type="entry name" value="AcetylCoA_hyd_C"/>
</dbReference>
<dbReference type="InterPro" id="IPR023990">
    <property type="entry name" value="Butryl-CoA_acetate_CoA_Tfrase"/>
</dbReference>
<dbReference type="Gene3D" id="3.40.1080.20">
    <property type="entry name" value="Acetyl-CoA hydrolase/transferase C-terminal domain"/>
    <property type="match status" value="1"/>
</dbReference>
<dbReference type="OrthoDB" id="9801795at2"/>
<feature type="binding site" evidence="2">
    <location>
        <position position="319"/>
    </location>
    <ligand>
        <name>CoA</name>
        <dbReference type="ChEBI" id="CHEBI:57287"/>
    </ligand>
</feature>
<evidence type="ECO:0000313" key="5">
    <source>
        <dbReference type="EMBL" id="VEJ36127.1"/>
    </source>
</evidence>
<comment type="catalytic activity">
    <reaction evidence="2">
        <text>butanoate + acetyl-CoA = butanoyl-CoA + acetate</text>
        <dbReference type="Rhea" id="RHEA:30071"/>
        <dbReference type="ChEBI" id="CHEBI:17968"/>
        <dbReference type="ChEBI" id="CHEBI:30089"/>
        <dbReference type="ChEBI" id="CHEBI:57288"/>
        <dbReference type="ChEBI" id="CHEBI:57371"/>
    </reaction>
</comment>
<feature type="domain" description="Acetyl-CoA hydrolase/transferase N-terminal" evidence="3">
    <location>
        <begin position="3"/>
        <end position="189"/>
    </location>
</feature>
<gene>
    <name evidence="5" type="primary">scpC</name>
    <name evidence="5" type="ORF">NCTC13079_01324</name>
</gene>
<dbReference type="RefSeq" id="WP_126465986.1">
    <property type="nucleotide sequence ID" value="NZ_LR134523.1"/>
</dbReference>
<dbReference type="Pfam" id="PF02550">
    <property type="entry name" value="AcetylCoA_hydro"/>
    <property type="match status" value="1"/>
</dbReference>
<dbReference type="PANTHER" id="PTHR21432:SF20">
    <property type="entry name" value="ACETYL-COA HYDROLASE"/>
    <property type="match status" value="1"/>
</dbReference>
<comment type="similarity">
    <text evidence="2">Belongs to the acetyl-CoA hydrolase/transferase family. Butyryl-CoA CoA-transferase subfamily.</text>
</comment>
<dbReference type="InterPro" id="IPR046433">
    <property type="entry name" value="ActCoA_hydro"/>
</dbReference>
<dbReference type="GO" id="GO:0008775">
    <property type="term" value="F:acetate CoA-transferase activity"/>
    <property type="evidence" value="ECO:0007669"/>
    <property type="project" value="InterPro"/>
</dbReference>
<dbReference type="GO" id="GO:0046358">
    <property type="term" value="P:butyrate biosynthetic process"/>
    <property type="evidence" value="ECO:0007669"/>
    <property type="project" value="UniProtKB-UniRule"/>
</dbReference>
<dbReference type="Gene3D" id="3.30.750.70">
    <property type="entry name" value="4-hydroxybutyrate coenzyme like domains"/>
    <property type="match status" value="1"/>
</dbReference>
<keyword evidence="6" id="KW-1185">Reference proteome</keyword>
<dbReference type="Proteomes" id="UP000269544">
    <property type="component" value="Chromosome"/>
</dbReference>
<dbReference type="PANTHER" id="PTHR21432">
    <property type="entry name" value="ACETYL-COA HYDROLASE-RELATED"/>
    <property type="match status" value="1"/>
</dbReference>
<evidence type="ECO:0000313" key="6">
    <source>
        <dbReference type="Proteomes" id="UP000269544"/>
    </source>
</evidence>
<evidence type="ECO:0000256" key="1">
    <source>
        <dbReference type="ARBA" id="ARBA00022679"/>
    </source>
</evidence>
<reference evidence="5 6" key="1">
    <citation type="submission" date="2018-12" db="EMBL/GenBank/DDBJ databases">
        <authorList>
            <consortium name="Pathogen Informatics"/>
        </authorList>
    </citation>
    <scope>NUCLEOTIDE SEQUENCE [LARGE SCALE GENOMIC DNA]</scope>
    <source>
        <strain evidence="5 6">NCTC13079</strain>
    </source>
</reference>
<feature type="domain" description="Acetyl-CoA hydrolase/transferase C-terminal" evidence="4">
    <location>
        <begin position="278"/>
        <end position="434"/>
    </location>
</feature>
<dbReference type="InterPro" id="IPR037171">
    <property type="entry name" value="NagB/RpiA_transferase-like"/>
</dbReference>
<accession>A0A448V2X4</accession>
<evidence type="ECO:0000256" key="2">
    <source>
        <dbReference type="HAMAP-Rule" id="MF_03227"/>
    </source>
</evidence>
<dbReference type="Gene3D" id="3.40.1080.10">
    <property type="entry name" value="Glutaconate Coenzyme A-transferase"/>
    <property type="match status" value="1"/>
</dbReference>
<dbReference type="EC" id="2.8.3.-" evidence="2"/>
<dbReference type="InterPro" id="IPR038460">
    <property type="entry name" value="AcetylCoA_hyd_C_sf"/>
</dbReference>
<dbReference type="HAMAP" id="MF_03227">
    <property type="entry name" value="But_acet_CoA_trans"/>
    <property type="match status" value="1"/>
</dbReference>
<organism evidence="5 6">
    <name type="scientific">Aedoeadaptatus ivorii</name>
    <dbReference type="NCBI Taxonomy" id="54006"/>
    <lineage>
        <taxon>Bacteria</taxon>
        <taxon>Bacillati</taxon>
        <taxon>Bacillota</taxon>
        <taxon>Tissierellia</taxon>
        <taxon>Tissierellales</taxon>
        <taxon>Peptoniphilaceae</taxon>
        <taxon>Aedoeadaptatus</taxon>
    </lineage>
</organism>